<sequence>MATTISGITSDLQSADTFINTSGGDPILTCLYCHRPFASLIDLVVHWHILHACSGGGRSEDLERNDGSAEKPYYMSTSMMKALGKAPTGDH</sequence>
<evidence type="ECO:0000313" key="2">
    <source>
        <dbReference type="EMBL" id="VDN23357.1"/>
    </source>
</evidence>
<organism evidence="2 3">
    <name type="scientific">Dibothriocephalus latus</name>
    <name type="common">Fish tapeworm</name>
    <name type="synonym">Diphyllobothrium latum</name>
    <dbReference type="NCBI Taxonomy" id="60516"/>
    <lineage>
        <taxon>Eukaryota</taxon>
        <taxon>Metazoa</taxon>
        <taxon>Spiralia</taxon>
        <taxon>Lophotrochozoa</taxon>
        <taxon>Platyhelminthes</taxon>
        <taxon>Cestoda</taxon>
        <taxon>Eucestoda</taxon>
        <taxon>Diphyllobothriidea</taxon>
        <taxon>Diphyllobothriidae</taxon>
        <taxon>Dibothriocephalus</taxon>
    </lineage>
</organism>
<dbReference type="Proteomes" id="UP000281553">
    <property type="component" value="Unassembled WGS sequence"/>
</dbReference>
<dbReference type="PROSITE" id="PS00028">
    <property type="entry name" value="ZINC_FINGER_C2H2_1"/>
    <property type="match status" value="1"/>
</dbReference>
<evidence type="ECO:0000313" key="3">
    <source>
        <dbReference type="Proteomes" id="UP000281553"/>
    </source>
</evidence>
<proteinExistence type="predicted"/>
<dbReference type="EMBL" id="UYRU01073372">
    <property type="protein sequence ID" value="VDN23357.1"/>
    <property type="molecule type" value="Genomic_DNA"/>
</dbReference>
<accession>A0A3P7MIZ9</accession>
<dbReference type="InterPro" id="IPR013087">
    <property type="entry name" value="Znf_C2H2_type"/>
</dbReference>
<dbReference type="OrthoDB" id="420519at2759"/>
<dbReference type="AlphaFoldDB" id="A0A3P7MIZ9"/>
<keyword evidence="3" id="KW-1185">Reference proteome</keyword>
<reference evidence="2 3" key="1">
    <citation type="submission" date="2018-11" db="EMBL/GenBank/DDBJ databases">
        <authorList>
            <consortium name="Pathogen Informatics"/>
        </authorList>
    </citation>
    <scope>NUCLEOTIDE SEQUENCE [LARGE SCALE GENOMIC DNA]</scope>
</reference>
<evidence type="ECO:0000259" key="1">
    <source>
        <dbReference type="PROSITE" id="PS00028"/>
    </source>
</evidence>
<protein>
    <recommendedName>
        <fullName evidence="1">C2H2-type domain-containing protein</fullName>
    </recommendedName>
</protein>
<gene>
    <name evidence="2" type="ORF">DILT_LOCUS14241</name>
</gene>
<feature type="domain" description="C2H2-type" evidence="1">
    <location>
        <begin position="30"/>
        <end position="51"/>
    </location>
</feature>
<name>A0A3P7MIZ9_DIBLA</name>